<accession>A0AAV0ZS62</accession>
<proteinExistence type="predicted"/>
<reference evidence="2 3" key="1">
    <citation type="submission" date="2023-01" db="EMBL/GenBank/DDBJ databases">
        <authorList>
            <person name="Kreplak J."/>
        </authorList>
    </citation>
    <scope>NUCLEOTIDE SEQUENCE [LARGE SCALE GENOMIC DNA]</scope>
</reference>
<dbReference type="EMBL" id="OX451737">
    <property type="protein sequence ID" value="CAI8601124.1"/>
    <property type="molecule type" value="Genomic_DNA"/>
</dbReference>
<keyword evidence="3" id="KW-1185">Reference proteome</keyword>
<feature type="compositionally biased region" description="Basic residues" evidence="1">
    <location>
        <begin position="49"/>
        <end position="63"/>
    </location>
</feature>
<evidence type="ECO:0000256" key="1">
    <source>
        <dbReference type="SAM" id="MobiDB-lite"/>
    </source>
</evidence>
<evidence type="ECO:0000313" key="2">
    <source>
        <dbReference type="EMBL" id="CAI8601124.1"/>
    </source>
</evidence>
<dbReference type="Proteomes" id="UP001157006">
    <property type="component" value="Chromosome 2"/>
</dbReference>
<sequence length="124" mass="14090">MMRLKTMIRLKSCDLQEISRIRSGKRQNDEATLSASKKSTKGPLDAKSYQKKGKTLRKRKKQSRIKDGYGKEAIGRTFEYIAQCFYRNGIPFNVAKSKSLKLMVEAISNHGTHLKPPRVESSNA</sequence>
<dbReference type="AlphaFoldDB" id="A0AAV0ZS62"/>
<feature type="region of interest" description="Disordered" evidence="1">
    <location>
        <begin position="21"/>
        <end position="68"/>
    </location>
</feature>
<name>A0AAV0ZS62_VICFA</name>
<organism evidence="2 3">
    <name type="scientific">Vicia faba</name>
    <name type="common">Broad bean</name>
    <name type="synonym">Faba vulgaris</name>
    <dbReference type="NCBI Taxonomy" id="3906"/>
    <lineage>
        <taxon>Eukaryota</taxon>
        <taxon>Viridiplantae</taxon>
        <taxon>Streptophyta</taxon>
        <taxon>Embryophyta</taxon>
        <taxon>Tracheophyta</taxon>
        <taxon>Spermatophyta</taxon>
        <taxon>Magnoliopsida</taxon>
        <taxon>eudicotyledons</taxon>
        <taxon>Gunneridae</taxon>
        <taxon>Pentapetalae</taxon>
        <taxon>rosids</taxon>
        <taxon>fabids</taxon>
        <taxon>Fabales</taxon>
        <taxon>Fabaceae</taxon>
        <taxon>Papilionoideae</taxon>
        <taxon>50 kb inversion clade</taxon>
        <taxon>NPAAA clade</taxon>
        <taxon>Hologalegina</taxon>
        <taxon>IRL clade</taxon>
        <taxon>Fabeae</taxon>
        <taxon>Vicia</taxon>
    </lineage>
</organism>
<gene>
    <name evidence="2" type="ORF">VFH_II256920</name>
</gene>
<protein>
    <submittedName>
        <fullName evidence="2">Uncharacterized protein</fullName>
    </submittedName>
</protein>
<evidence type="ECO:0000313" key="3">
    <source>
        <dbReference type="Proteomes" id="UP001157006"/>
    </source>
</evidence>